<evidence type="ECO:0000313" key="2">
    <source>
        <dbReference type="Proteomes" id="UP000054683"/>
    </source>
</evidence>
<proteinExistence type="predicted"/>
<dbReference type="AlphaFoldDB" id="A0A158H4J6"/>
<dbReference type="RefSeq" id="WP_062087418.1">
    <property type="nucleotide sequence ID" value="NZ_FCOK02000025.1"/>
</dbReference>
<reference evidence="1 2" key="1">
    <citation type="submission" date="2016-01" db="EMBL/GenBank/DDBJ databases">
        <authorList>
            <person name="Oliw E.H."/>
        </authorList>
    </citation>
    <scope>NUCLEOTIDE SEQUENCE [LARGE SCALE GENOMIC DNA]</scope>
    <source>
        <strain evidence="1">LMG 27134</strain>
    </source>
</reference>
<protein>
    <submittedName>
        <fullName evidence="1">Uncharacterized protein</fullName>
    </submittedName>
</protein>
<sequence length="291" mass="33053">MRRWWTLWQPELTNAANPSWISATRFAFAQTVRRGNMQLHKKRSDKPGGFMTAVDILRNLGLVAIPFTLYFAWTKIGYRIVVQPTWSSRRHAASSISRLTIMNMKDRSLAVFKAHAVFDGMVLPLKDFDPPLILKAYEAVNVEIPEVSNYYVGNRPFEWSPGIELHKIDIFLSTASKMVKCKHGAPPSQFSFAKRSNNTLVTTHTATFNDRVYNDNVRYAIVYRFDGVDQTAFVDQAGFIDWRLSPNLLRPEEYGSAEAVKNTLDSSGTGRIIGPYFVETLQKDGNHAVKL</sequence>
<dbReference type="EMBL" id="FCOK02000025">
    <property type="protein sequence ID" value="SAL39225.1"/>
    <property type="molecule type" value="Genomic_DNA"/>
</dbReference>
<evidence type="ECO:0000313" key="1">
    <source>
        <dbReference type="EMBL" id="SAL39225.1"/>
    </source>
</evidence>
<dbReference type="Proteomes" id="UP000054683">
    <property type="component" value="Unassembled WGS sequence"/>
</dbReference>
<accession>A0A158H4J6</accession>
<gene>
    <name evidence="1" type="ORF">AWB69_03870</name>
</gene>
<organism evidence="1 2">
    <name type="scientific">Caballeronia udeis</name>
    <dbReference type="NCBI Taxonomy" id="1232866"/>
    <lineage>
        <taxon>Bacteria</taxon>
        <taxon>Pseudomonadati</taxon>
        <taxon>Pseudomonadota</taxon>
        <taxon>Betaproteobacteria</taxon>
        <taxon>Burkholderiales</taxon>
        <taxon>Burkholderiaceae</taxon>
        <taxon>Caballeronia</taxon>
    </lineage>
</organism>
<dbReference type="OrthoDB" id="9204648at2"/>
<name>A0A158H4J6_9BURK</name>